<evidence type="ECO:0000313" key="1">
    <source>
        <dbReference type="EMBL" id="GGG96187.1"/>
    </source>
</evidence>
<reference evidence="2" key="1">
    <citation type="journal article" date="2019" name="Int. J. Syst. Evol. Microbiol.">
        <title>The Global Catalogue of Microorganisms (GCM) 10K type strain sequencing project: providing services to taxonomists for standard genome sequencing and annotation.</title>
        <authorList>
            <consortium name="The Broad Institute Genomics Platform"/>
            <consortium name="The Broad Institute Genome Sequencing Center for Infectious Disease"/>
            <person name="Wu L."/>
            <person name="Ma J."/>
        </authorList>
    </citation>
    <scope>NUCLEOTIDE SEQUENCE [LARGE SCALE GENOMIC DNA]</scope>
    <source>
        <strain evidence="2">CGMCC 1.12766</strain>
    </source>
</reference>
<gene>
    <name evidence="1" type="ORF">GCM10007420_09750</name>
</gene>
<dbReference type="EMBL" id="BMFS01000003">
    <property type="protein sequence ID" value="GGG96187.1"/>
    <property type="molecule type" value="Genomic_DNA"/>
</dbReference>
<dbReference type="Proteomes" id="UP000648722">
    <property type="component" value="Unassembled WGS sequence"/>
</dbReference>
<keyword evidence="2" id="KW-1185">Reference proteome</keyword>
<evidence type="ECO:0000313" key="2">
    <source>
        <dbReference type="Proteomes" id="UP000648722"/>
    </source>
</evidence>
<protein>
    <submittedName>
        <fullName evidence="1">Uncharacterized protein</fullName>
    </submittedName>
</protein>
<proteinExistence type="predicted"/>
<comment type="caution">
    <text evidence="1">The sequence shown here is derived from an EMBL/GenBank/DDBJ whole genome shotgun (WGS) entry which is preliminary data.</text>
</comment>
<name>A0ABQ1XKJ3_9PROT</name>
<organism evidence="1 2">
    <name type="scientific">Glycocaulis albus</name>
    <dbReference type="NCBI Taxonomy" id="1382801"/>
    <lineage>
        <taxon>Bacteria</taxon>
        <taxon>Pseudomonadati</taxon>
        <taxon>Pseudomonadota</taxon>
        <taxon>Alphaproteobacteria</taxon>
        <taxon>Maricaulales</taxon>
        <taxon>Maricaulaceae</taxon>
        <taxon>Glycocaulis</taxon>
    </lineage>
</organism>
<accession>A0ABQ1XKJ3</accession>
<sequence>MHSDRERFRGWLNAANQCLLRDYLIDFHDAGLESDDLERYFAAFEMPHEFVQFYAYKYDLHWFDEYTGTVGPMRRIL</sequence>